<protein>
    <recommendedName>
        <fullName evidence="4">RRM domain-containing protein</fullName>
    </recommendedName>
</protein>
<gene>
    <name evidence="2" type="ORF">AQUCO_01300720v1</name>
</gene>
<dbReference type="GO" id="GO:0003723">
    <property type="term" value="F:RNA binding"/>
    <property type="evidence" value="ECO:0007669"/>
    <property type="project" value="TreeGrafter"/>
</dbReference>
<dbReference type="AlphaFoldDB" id="A0A2G5E370"/>
<evidence type="ECO:0000313" key="2">
    <source>
        <dbReference type="EMBL" id="PIA50170.1"/>
    </source>
</evidence>
<evidence type="ECO:0000313" key="3">
    <source>
        <dbReference type="Proteomes" id="UP000230069"/>
    </source>
</evidence>
<evidence type="ECO:0000256" key="1">
    <source>
        <dbReference type="SAM" id="MobiDB-lite"/>
    </source>
</evidence>
<dbReference type="Gene3D" id="3.30.70.330">
    <property type="match status" value="1"/>
</dbReference>
<dbReference type="InterPro" id="IPR012677">
    <property type="entry name" value="Nucleotide-bd_a/b_plait_sf"/>
</dbReference>
<feature type="compositionally biased region" description="Basic and acidic residues" evidence="1">
    <location>
        <begin position="1"/>
        <end position="27"/>
    </location>
</feature>
<accession>A0A2G5E370</accession>
<evidence type="ECO:0008006" key="4">
    <source>
        <dbReference type="Google" id="ProtNLM"/>
    </source>
</evidence>
<reference evidence="2 3" key="1">
    <citation type="submission" date="2017-09" db="EMBL/GenBank/DDBJ databases">
        <title>WGS assembly of Aquilegia coerulea Goldsmith.</title>
        <authorList>
            <person name="Hodges S."/>
            <person name="Kramer E."/>
            <person name="Nordborg M."/>
            <person name="Tomkins J."/>
            <person name="Borevitz J."/>
            <person name="Derieg N."/>
            <person name="Yan J."/>
            <person name="Mihaltcheva S."/>
            <person name="Hayes R.D."/>
            <person name="Rokhsar D."/>
        </authorList>
    </citation>
    <scope>NUCLEOTIDE SEQUENCE [LARGE SCALE GENOMIC DNA]</scope>
    <source>
        <strain evidence="3">cv. Goldsmith</strain>
    </source>
</reference>
<dbReference type="InterPro" id="IPR035979">
    <property type="entry name" value="RBD_domain_sf"/>
</dbReference>
<dbReference type="SUPFAM" id="SSF54928">
    <property type="entry name" value="RNA-binding domain, RBD"/>
    <property type="match status" value="1"/>
</dbReference>
<dbReference type="GO" id="GO:0000472">
    <property type="term" value="P:endonucleolytic cleavage to generate mature 5'-end of SSU-rRNA from (SSU-rRNA, 5.8S rRNA, LSU-rRNA)"/>
    <property type="evidence" value="ECO:0007669"/>
    <property type="project" value="TreeGrafter"/>
</dbReference>
<proteinExistence type="predicted"/>
<dbReference type="PANTHER" id="PTHR12311">
    <property type="entry name" value="ACTIVATOR OF BASAL TRANSCRIPTION 1"/>
    <property type="match status" value="1"/>
</dbReference>
<dbReference type="GO" id="GO:0000480">
    <property type="term" value="P:endonucleolytic cleavage in 5'-ETS of tricistronic rRNA transcript (SSU-rRNA, 5.8S rRNA, LSU-rRNA)"/>
    <property type="evidence" value="ECO:0007669"/>
    <property type="project" value="TreeGrafter"/>
</dbReference>
<dbReference type="GO" id="GO:0034462">
    <property type="term" value="P:small-subunit processome assembly"/>
    <property type="evidence" value="ECO:0007669"/>
    <property type="project" value="TreeGrafter"/>
</dbReference>
<name>A0A2G5E370_AQUCA</name>
<feature type="region of interest" description="Disordered" evidence="1">
    <location>
        <begin position="1"/>
        <end position="30"/>
    </location>
</feature>
<dbReference type="GO" id="GO:0005730">
    <property type="term" value="C:nucleolus"/>
    <property type="evidence" value="ECO:0007669"/>
    <property type="project" value="TreeGrafter"/>
</dbReference>
<dbReference type="EMBL" id="KZ305030">
    <property type="protein sequence ID" value="PIA50170.1"/>
    <property type="molecule type" value="Genomic_DNA"/>
</dbReference>
<dbReference type="OrthoDB" id="287393at2759"/>
<dbReference type="GO" id="GO:0000447">
    <property type="term" value="P:endonucleolytic cleavage in ITS1 to separate SSU-rRNA from 5.8S rRNA and LSU-rRNA from tricistronic rRNA transcript (SSU-rRNA, 5.8S rRNA, LSU-rRNA)"/>
    <property type="evidence" value="ECO:0007669"/>
    <property type="project" value="TreeGrafter"/>
</dbReference>
<dbReference type="Proteomes" id="UP000230069">
    <property type="component" value="Unassembled WGS sequence"/>
</dbReference>
<dbReference type="InterPro" id="IPR039119">
    <property type="entry name" value="ABT1/Esf2"/>
</dbReference>
<keyword evidence="3" id="KW-1185">Reference proteome</keyword>
<organism evidence="2 3">
    <name type="scientific">Aquilegia coerulea</name>
    <name type="common">Rocky mountain columbine</name>
    <dbReference type="NCBI Taxonomy" id="218851"/>
    <lineage>
        <taxon>Eukaryota</taxon>
        <taxon>Viridiplantae</taxon>
        <taxon>Streptophyta</taxon>
        <taxon>Embryophyta</taxon>
        <taxon>Tracheophyta</taxon>
        <taxon>Spermatophyta</taxon>
        <taxon>Magnoliopsida</taxon>
        <taxon>Ranunculales</taxon>
        <taxon>Ranunculaceae</taxon>
        <taxon>Thalictroideae</taxon>
        <taxon>Aquilegia</taxon>
    </lineage>
</organism>
<sequence length="83" mass="9861">MTETNHDESNNNLLNEEKTEDKIEQTRKNRKKKCLLREANDADKRGVCYMSRIPPHMDPLKLRQILSQYGEIERIYLSPESKK</sequence>
<dbReference type="PANTHER" id="PTHR12311:SF7">
    <property type="entry name" value="ACTIVATOR OF BASAL TRANSCRIPTION 1"/>
    <property type="match status" value="1"/>
</dbReference>